<evidence type="ECO:0000313" key="8">
    <source>
        <dbReference type="Proteomes" id="UP000634780"/>
    </source>
</evidence>
<keyword evidence="1" id="KW-0805">Transcription regulation</keyword>
<proteinExistence type="predicted"/>
<feature type="region of interest" description="Disordered" evidence="5">
    <location>
        <begin position="1"/>
        <end position="21"/>
    </location>
</feature>
<dbReference type="InterPro" id="IPR001647">
    <property type="entry name" value="HTH_TetR"/>
</dbReference>
<dbReference type="InterPro" id="IPR036271">
    <property type="entry name" value="Tet_transcr_reg_TetR-rel_C_sf"/>
</dbReference>
<dbReference type="PROSITE" id="PS50977">
    <property type="entry name" value="HTH_TETR_2"/>
    <property type="match status" value="1"/>
</dbReference>
<dbReference type="RefSeq" id="WP_190114698.1">
    <property type="nucleotide sequence ID" value="NZ_BMVR01000002.1"/>
</dbReference>
<dbReference type="Gene3D" id="1.10.10.60">
    <property type="entry name" value="Homeodomain-like"/>
    <property type="match status" value="1"/>
</dbReference>
<feature type="domain" description="HTH tetR-type" evidence="6">
    <location>
        <begin position="21"/>
        <end position="81"/>
    </location>
</feature>
<evidence type="ECO:0000256" key="1">
    <source>
        <dbReference type="ARBA" id="ARBA00023015"/>
    </source>
</evidence>
<keyword evidence="8" id="KW-1185">Reference proteome</keyword>
<dbReference type="Pfam" id="PF00440">
    <property type="entry name" value="TetR_N"/>
    <property type="match status" value="1"/>
</dbReference>
<evidence type="ECO:0000259" key="6">
    <source>
        <dbReference type="PROSITE" id="PS50977"/>
    </source>
</evidence>
<reference evidence="7 8" key="1">
    <citation type="submission" date="2020-12" db="EMBL/GenBank/DDBJ databases">
        <title>Streptomyces typhae sp. nov., a novel endophytic actinomycete isolated from the root of cattail pollen (Typha angustifolia L.).</title>
        <authorList>
            <person name="Peng C."/>
            <person name="Liu C."/>
        </authorList>
    </citation>
    <scope>NUCLEOTIDE SEQUENCE [LARGE SCALE GENOMIC DNA]</scope>
    <source>
        <strain evidence="7 8">JCM 4753</strain>
    </source>
</reference>
<name>A0ABS0X660_9ACTN</name>
<gene>
    <name evidence="7" type="ORF">JGB26_16510</name>
</gene>
<evidence type="ECO:0000256" key="3">
    <source>
        <dbReference type="ARBA" id="ARBA00023163"/>
    </source>
</evidence>
<dbReference type="Gene3D" id="1.10.357.10">
    <property type="entry name" value="Tetracycline Repressor, domain 2"/>
    <property type="match status" value="1"/>
</dbReference>
<evidence type="ECO:0000256" key="4">
    <source>
        <dbReference type="PROSITE-ProRule" id="PRU00335"/>
    </source>
</evidence>
<feature type="DNA-binding region" description="H-T-H motif" evidence="4">
    <location>
        <begin position="44"/>
        <end position="63"/>
    </location>
</feature>
<dbReference type="PRINTS" id="PR00455">
    <property type="entry name" value="HTHTETR"/>
</dbReference>
<evidence type="ECO:0000313" key="7">
    <source>
        <dbReference type="EMBL" id="MBJ3808697.1"/>
    </source>
</evidence>
<dbReference type="InterPro" id="IPR050109">
    <property type="entry name" value="HTH-type_TetR-like_transc_reg"/>
</dbReference>
<dbReference type="PANTHER" id="PTHR30055:SF234">
    <property type="entry name" value="HTH-TYPE TRANSCRIPTIONAL REGULATOR BETI"/>
    <property type="match status" value="1"/>
</dbReference>
<protein>
    <submittedName>
        <fullName evidence="7">TetR/AcrR family transcriptional regulator</fullName>
    </submittedName>
</protein>
<comment type="caution">
    <text evidence="7">The sequence shown here is derived from an EMBL/GenBank/DDBJ whole genome shotgun (WGS) entry which is preliminary data.</text>
</comment>
<dbReference type="Proteomes" id="UP000634780">
    <property type="component" value="Unassembled WGS sequence"/>
</dbReference>
<evidence type="ECO:0000256" key="2">
    <source>
        <dbReference type="ARBA" id="ARBA00023125"/>
    </source>
</evidence>
<dbReference type="EMBL" id="JAEKOZ010000009">
    <property type="protein sequence ID" value="MBJ3808697.1"/>
    <property type="molecule type" value="Genomic_DNA"/>
</dbReference>
<accession>A0ABS0X660</accession>
<keyword evidence="3" id="KW-0804">Transcription</keyword>
<keyword evidence="2 4" id="KW-0238">DNA-binding</keyword>
<dbReference type="PANTHER" id="PTHR30055">
    <property type="entry name" value="HTH-TYPE TRANSCRIPTIONAL REGULATOR RUTR"/>
    <property type="match status" value="1"/>
</dbReference>
<feature type="compositionally biased region" description="Basic and acidic residues" evidence="5">
    <location>
        <begin position="1"/>
        <end position="16"/>
    </location>
</feature>
<dbReference type="InterPro" id="IPR009057">
    <property type="entry name" value="Homeodomain-like_sf"/>
</dbReference>
<organism evidence="7 8">
    <name type="scientific">Streptomyces flavofungini</name>
    <dbReference type="NCBI Taxonomy" id="68200"/>
    <lineage>
        <taxon>Bacteria</taxon>
        <taxon>Bacillati</taxon>
        <taxon>Actinomycetota</taxon>
        <taxon>Actinomycetes</taxon>
        <taxon>Kitasatosporales</taxon>
        <taxon>Streptomycetaceae</taxon>
        <taxon>Streptomyces</taxon>
    </lineage>
</organism>
<evidence type="ECO:0000256" key="5">
    <source>
        <dbReference type="SAM" id="MobiDB-lite"/>
    </source>
</evidence>
<dbReference type="SUPFAM" id="SSF46689">
    <property type="entry name" value="Homeodomain-like"/>
    <property type="match status" value="1"/>
</dbReference>
<sequence length="231" mass="25190">MERHTGQPRDGELGLRERKKRRTRQRIADEATLLILDRGFENVTVAEVAAAAEVSTMTVFNHFPRKEDLFLDRVPEGIEAVTRAVEDRRPDETPLAALRRNVLAFLDERHPFGAVGESFPRFWQVVLDSPALRSRAREALGELEDALAAAFARAAGEDPAAPGTDARLTAALTVAAYRTAYVTTARRQLAGTGADEAAVGHRALVHQAFDALERAVNRPRPAEAASAPPAP</sequence>
<dbReference type="SUPFAM" id="SSF48498">
    <property type="entry name" value="Tetracyclin repressor-like, C-terminal domain"/>
    <property type="match status" value="1"/>
</dbReference>